<evidence type="ECO:0000313" key="1">
    <source>
        <dbReference type="EMBL" id="GAI50726.1"/>
    </source>
</evidence>
<gene>
    <name evidence="1" type="ORF">S06H3_56192</name>
</gene>
<reference evidence="1" key="1">
    <citation type="journal article" date="2014" name="Front. Microbiol.">
        <title>High frequency of phylogenetically diverse reductive dehalogenase-homologous genes in deep subseafloor sedimentary metagenomes.</title>
        <authorList>
            <person name="Kawai M."/>
            <person name="Futagami T."/>
            <person name="Toyoda A."/>
            <person name="Takaki Y."/>
            <person name="Nishi S."/>
            <person name="Hori S."/>
            <person name="Arai W."/>
            <person name="Tsubouchi T."/>
            <person name="Morono Y."/>
            <person name="Uchiyama I."/>
            <person name="Ito T."/>
            <person name="Fujiyama A."/>
            <person name="Inagaki F."/>
            <person name="Takami H."/>
        </authorList>
    </citation>
    <scope>NUCLEOTIDE SEQUENCE</scope>
    <source>
        <strain evidence="1">Expedition CK06-06</strain>
    </source>
</reference>
<comment type="caution">
    <text evidence="1">The sequence shown here is derived from an EMBL/GenBank/DDBJ whole genome shotgun (WGS) entry which is preliminary data.</text>
</comment>
<sequence>MIDCVENDIKQAFDEADTMEEFVETVVTYMTQISSEALSVLPQLVKVFCSEPAEELKKELKRRNG</sequence>
<proteinExistence type="predicted"/>
<protein>
    <submittedName>
        <fullName evidence="1">Uncharacterized protein</fullName>
    </submittedName>
</protein>
<dbReference type="EMBL" id="BARV01036125">
    <property type="protein sequence ID" value="GAI50726.1"/>
    <property type="molecule type" value="Genomic_DNA"/>
</dbReference>
<name>X1Q7H6_9ZZZZ</name>
<organism evidence="1">
    <name type="scientific">marine sediment metagenome</name>
    <dbReference type="NCBI Taxonomy" id="412755"/>
    <lineage>
        <taxon>unclassified sequences</taxon>
        <taxon>metagenomes</taxon>
        <taxon>ecological metagenomes</taxon>
    </lineage>
</organism>
<accession>X1Q7H6</accession>
<dbReference type="AlphaFoldDB" id="X1Q7H6"/>